<dbReference type="OrthoDB" id="2130750at2759"/>
<dbReference type="InterPro" id="IPR029071">
    <property type="entry name" value="Ubiquitin-like_domsf"/>
</dbReference>
<evidence type="ECO:0000256" key="3">
    <source>
        <dbReference type="ARBA" id="ARBA00023186"/>
    </source>
</evidence>
<keyword evidence="2" id="KW-0963">Cytoplasm</keyword>
<dbReference type="GO" id="GO:0035371">
    <property type="term" value="C:microtubule plus-end"/>
    <property type="evidence" value="ECO:0007669"/>
    <property type="project" value="TreeGrafter"/>
</dbReference>
<dbReference type="InterPro" id="IPR045172">
    <property type="entry name" value="TBCB_Ubl"/>
</dbReference>
<protein>
    <submittedName>
        <fullName evidence="6">CAP-Gly domain-containing protein</fullName>
    </submittedName>
</protein>
<comment type="similarity">
    <text evidence="4">Belongs to the TBCB family.</text>
</comment>
<organism evidence="6 7">
    <name type="scientific">Besnoitia besnoiti</name>
    <name type="common">Apicomplexan protozoan</name>
    <dbReference type="NCBI Taxonomy" id="94643"/>
    <lineage>
        <taxon>Eukaryota</taxon>
        <taxon>Sar</taxon>
        <taxon>Alveolata</taxon>
        <taxon>Apicomplexa</taxon>
        <taxon>Conoidasida</taxon>
        <taxon>Coccidia</taxon>
        <taxon>Eucoccidiorida</taxon>
        <taxon>Eimeriorina</taxon>
        <taxon>Sarcocystidae</taxon>
        <taxon>Besnoitia</taxon>
    </lineage>
</organism>
<evidence type="ECO:0000313" key="6">
    <source>
        <dbReference type="EMBL" id="PFH31596.1"/>
    </source>
</evidence>
<dbReference type="Pfam" id="PF14560">
    <property type="entry name" value="Ubiquitin_2"/>
    <property type="match status" value="1"/>
</dbReference>
<dbReference type="Gene3D" id="3.10.20.90">
    <property type="entry name" value="Phosphatidylinositol 3-kinase Catalytic Subunit, Chain A, domain 1"/>
    <property type="match status" value="1"/>
</dbReference>
<keyword evidence="3" id="KW-0143">Chaperone</keyword>
<dbReference type="SMART" id="SM01052">
    <property type="entry name" value="CAP_GLY"/>
    <property type="match status" value="1"/>
</dbReference>
<comment type="caution">
    <text evidence="6">The sequence shown here is derived from an EMBL/GenBank/DDBJ whole genome shotgun (WGS) entry which is preliminary data.</text>
</comment>
<dbReference type="GO" id="GO:0043014">
    <property type="term" value="F:alpha-tubulin binding"/>
    <property type="evidence" value="ECO:0007669"/>
    <property type="project" value="InterPro"/>
</dbReference>
<dbReference type="VEuPathDB" id="ToxoDB:BESB_025700"/>
<evidence type="ECO:0000256" key="4">
    <source>
        <dbReference type="ARBA" id="ARBA00025779"/>
    </source>
</evidence>
<dbReference type="Proteomes" id="UP000224006">
    <property type="component" value="Unassembled WGS sequence"/>
</dbReference>
<evidence type="ECO:0000256" key="2">
    <source>
        <dbReference type="ARBA" id="ARBA00022490"/>
    </source>
</evidence>
<dbReference type="GO" id="GO:0007023">
    <property type="term" value="P:post-chaperonin tubulin folding pathway"/>
    <property type="evidence" value="ECO:0007669"/>
    <property type="project" value="InterPro"/>
</dbReference>
<dbReference type="AlphaFoldDB" id="A0A2A9M6T0"/>
<keyword evidence="7" id="KW-1185">Reference proteome</keyword>
<sequence>MASASTSHQERLRLGSEDAAYARVDLTHNLYPGRRWMEIVFPLDAPLALVKDKLYRHTGSSAANIRVFLKFRPDDPGTPLVDQHQTLRAAGCVDGCTLHVVDDIGEPVVPPVLTAGDAGEGNLQGKYSMDEETYDKREGTARKFLARLQQEQPALFTGKNGREAHVEPTEEDEETWKKRLKDARASFPLGSRCRLSGDRRGVVAFVGVRPSKSPRQIWIGVALDEPLGSTDGRDVAGASKGPNKVSGASQLLFECSGEKYGEFATPDRVVVGDFPPIDPFDLLDEI</sequence>
<accession>A0A2A9M6T0</accession>
<dbReference type="PANTHER" id="PTHR18916">
    <property type="entry name" value="DYNACTIN 1-RELATED MICROTUBULE-BINDING"/>
    <property type="match status" value="1"/>
</dbReference>
<dbReference type="SUPFAM" id="SSF54236">
    <property type="entry name" value="Ubiquitin-like"/>
    <property type="match status" value="1"/>
</dbReference>
<dbReference type="GO" id="GO:0031122">
    <property type="term" value="P:cytoplasmic microtubule organization"/>
    <property type="evidence" value="ECO:0007669"/>
    <property type="project" value="TreeGrafter"/>
</dbReference>
<gene>
    <name evidence="6" type="ORF">BESB_025700</name>
</gene>
<dbReference type="GO" id="GO:0007021">
    <property type="term" value="P:tubulin complex assembly"/>
    <property type="evidence" value="ECO:0007669"/>
    <property type="project" value="InterPro"/>
</dbReference>
<dbReference type="InterPro" id="IPR036859">
    <property type="entry name" value="CAP-Gly_dom_sf"/>
</dbReference>
<dbReference type="EMBL" id="NWUJ01000014">
    <property type="protein sequence ID" value="PFH31596.1"/>
    <property type="molecule type" value="Genomic_DNA"/>
</dbReference>
<dbReference type="GO" id="GO:0005737">
    <property type="term" value="C:cytoplasm"/>
    <property type="evidence" value="ECO:0007669"/>
    <property type="project" value="UniProtKB-SubCell"/>
</dbReference>
<dbReference type="CDD" id="cd01789">
    <property type="entry name" value="Ubl_TBCB"/>
    <property type="match status" value="1"/>
</dbReference>
<dbReference type="RefSeq" id="XP_029215605.1">
    <property type="nucleotide sequence ID" value="XM_029361250.1"/>
</dbReference>
<dbReference type="GO" id="GO:0005634">
    <property type="term" value="C:nucleus"/>
    <property type="evidence" value="ECO:0007669"/>
    <property type="project" value="TreeGrafter"/>
</dbReference>
<dbReference type="Pfam" id="PF01302">
    <property type="entry name" value="CAP_GLY"/>
    <property type="match status" value="1"/>
</dbReference>
<evidence type="ECO:0000313" key="7">
    <source>
        <dbReference type="Proteomes" id="UP000224006"/>
    </source>
</evidence>
<dbReference type="SUPFAM" id="SSF74924">
    <property type="entry name" value="Cap-Gly domain"/>
    <property type="match status" value="1"/>
</dbReference>
<name>A0A2A9M6T0_BESBE</name>
<feature type="domain" description="CAP-Gly" evidence="5">
    <location>
        <begin position="189"/>
        <end position="270"/>
    </location>
</feature>
<evidence type="ECO:0000259" key="5">
    <source>
        <dbReference type="SMART" id="SM01052"/>
    </source>
</evidence>
<comment type="subcellular location">
    <subcellularLocation>
        <location evidence="1">Cytoplasm</location>
    </subcellularLocation>
</comment>
<dbReference type="GO" id="GO:0051010">
    <property type="term" value="F:microtubule plus-end binding"/>
    <property type="evidence" value="ECO:0007669"/>
    <property type="project" value="TreeGrafter"/>
</dbReference>
<dbReference type="Gene3D" id="2.30.30.190">
    <property type="entry name" value="CAP Gly-rich-like domain"/>
    <property type="match status" value="1"/>
</dbReference>
<dbReference type="KEGG" id="bbes:BESB_025700"/>
<dbReference type="GeneID" id="40307622"/>
<evidence type="ECO:0000256" key="1">
    <source>
        <dbReference type="ARBA" id="ARBA00004496"/>
    </source>
</evidence>
<dbReference type="InterPro" id="IPR000626">
    <property type="entry name" value="Ubiquitin-like_dom"/>
</dbReference>
<dbReference type="PANTHER" id="PTHR18916:SF85">
    <property type="entry name" value="TUBULIN-FOLDING COFACTOR B"/>
    <property type="match status" value="1"/>
</dbReference>
<reference evidence="6 7" key="1">
    <citation type="submission" date="2017-09" db="EMBL/GenBank/DDBJ databases">
        <title>Genome sequencing of Besnoitia besnoiti strain Bb-Ger1.</title>
        <authorList>
            <person name="Schares G."/>
            <person name="Venepally P."/>
            <person name="Lorenzi H.A."/>
        </authorList>
    </citation>
    <scope>NUCLEOTIDE SEQUENCE [LARGE SCALE GENOMIC DNA]</scope>
    <source>
        <strain evidence="6 7">Bb-Ger1</strain>
    </source>
</reference>
<proteinExistence type="inferred from homology"/>
<dbReference type="InterPro" id="IPR000938">
    <property type="entry name" value="CAP-Gly_domain"/>
</dbReference>
<dbReference type="STRING" id="94643.A0A2A9M6T0"/>